<sequence length="409" mass="45551">MTEQSFEQLHVLVIDDDPFILNMLERALSSMGIVQITLTTNSVEGAEAISCQLNPVNVVISDLNMPSLDGVELIRHMEALHHSASLILISGEDDRILQTAVKIAQERGIPVLGALSKPINTEELKRMFSSSGLMGGNQGYRVNLTAIGAELRQAIVKGDIVPHYQPQLCIQSRKVVGVEALARWNHPERGTIPPNVFIPIAEKLGLINHLTEMIFKQGIADLARWKANGLDLTLSVNFSHYCLSNLEIPRQVKELVMEHDIPAHHIVIEITESLLSKDATTSLDILTRFRLKGFGLSIDDFGTGFSTMEQLQRVPFTELKLDRSFVHEAENSKVSKAIIETSLSLAKKLEISTVAEGVETFRELEFVMNNGCDLVQGYYVSPPMKVEDFEQWLSDNQSFDHLFKPPVSD</sequence>
<dbReference type="InterPro" id="IPR001633">
    <property type="entry name" value="EAL_dom"/>
</dbReference>
<dbReference type="SUPFAM" id="SSF52172">
    <property type="entry name" value="CheY-like"/>
    <property type="match status" value="1"/>
</dbReference>
<dbReference type="PROSITE" id="PS50110">
    <property type="entry name" value="RESPONSE_REGULATORY"/>
    <property type="match status" value="1"/>
</dbReference>
<accession>A0AAV5NN16</accession>
<dbReference type="InterPro" id="IPR035919">
    <property type="entry name" value="EAL_sf"/>
</dbReference>
<dbReference type="Gene3D" id="3.40.50.2300">
    <property type="match status" value="1"/>
</dbReference>
<evidence type="ECO:0000256" key="1">
    <source>
        <dbReference type="PROSITE-ProRule" id="PRU00169"/>
    </source>
</evidence>
<dbReference type="GO" id="GO:0071111">
    <property type="term" value="F:cyclic-guanylate-specific phosphodiesterase activity"/>
    <property type="evidence" value="ECO:0007669"/>
    <property type="project" value="InterPro"/>
</dbReference>
<dbReference type="CDD" id="cd01948">
    <property type="entry name" value="EAL"/>
    <property type="match status" value="1"/>
</dbReference>
<dbReference type="AlphaFoldDB" id="A0AAV5NN16"/>
<reference evidence="5" key="1">
    <citation type="journal article" date="2019" name="Int. J. Syst. Evol. Microbiol.">
        <title>The Global Catalogue of Microorganisms (GCM) 10K type strain sequencing project: providing services to taxonomists for standard genome sequencing and annotation.</title>
        <authorList>
            <consortium name="The Broad Institute Genomics Platform"/>
            <consortium name="The Broad Institute Genome Sequencing Center for Infectious Disease"/>
            <person name="Wu L."/>
            <person name="Ma J."/>
        </authorList>
    </citation>
    <scope>NUCLEOTIDE SEQUENCE [LARGE SCALE GENOMIC DNA]</scope>
    <source>
        <strain evidence="5">NBRC 15640</strain>
    </source>
</reference>
<dbReference type="Pfam" id="PF00072">
    <property type="entry name" value="Response_reg"/>
    <property type="match status" value="1"/>
</dbReference>
<dbReference type="PANTHER" id="PTHR33121">
    <property type="entry name" value="CYCLIC DI-GMP PHOSPHODIESTERASE PDEF"/>
    <property type="match status" value="1"/>
</dbReference>
<dbReference type="RefSeq" id="WP_224055340.1">
    <property type="nucleotide sequence ID" value="NZ_AP025144.1"/>
</dbReference>
<dbReference type="Gene3D" id="3.20.20.450">
    <property type="entry name" value="EAL domain"/>
    <property type="match status" value="1"/>
</dbReference>
<dbReference type="PANTHER" id="PTHR33121:SF79">
    <property type="entry name" value="CYCLIC DI-GMP PHOSPHODIESTERASE PDED-RELATED"/>
    <property type="match status" value="1"/>
</dbReference>
<evidence type="ECO:0000259" key="2">
    <source>
        <dbReference type="PROSITE" id="PS50110"/>
    </source>
</evidence>
<proteinExistence type="predicted"/>
<dbReference type="SUPFAM" id="SSF141868">
    <property type="entry name" value="EAL domain-like"/>
    <property type="match status" value="1"/>
</dbReference>
<dbReference type="EMBL" id="BSNX01000008">
    <property type="protein sequence ID" value="GLQ71855.1"/>
    <property type="molecule type" value="Genomic_DNA"/>
</dbReference>
<name>A0AAV5NN16_9VIBR</name>
<dbReference type="PROSITE" id="PS50883">
    <property type="entry name" value="EAL"/>
    <property type="match status" value="1"/>
</dbReference>
<feature type="domain" description="EAL" evidence="3">
    <location>
        <begin position="144"/>
        <end position="397"/>
    </location>
</feature>
<evidence type="ECO:0000259" key="3">
    <source>
        <dbReference type="PROSITE" id="PS50883"/>
    </source>
</evidence>
<dbReference type="InterPro" id="IPR001789">
    <property type="entry name" value="Sig_transdc_resp-reg_receiver"/>
</dbReference>
<keyword evidence="1" id="KW-0597">Phosphoprotein</keyword>
<gene>
    <name evidence="4" type="ORF">GCM10007932_12150</name>
</gene>
<evidence type="ECO:0000313" key="4">
    <source>
        <dbReference type="EMBL" id="GLQ71855.1"/>
    </source>
</evidence>
<dbReference type="SMART" id="SM00448">
    <property type="entry name" value="REC"/>
    <property type="match status" value="1"/>
</dbReference>
<dbReference type="Pfam" id="PF00563">
    <property type="entry name" value="EAL"/>
    <property type="match status" value="1"/>
</dbReference>
<dbReference type="GO" id="GO:0000160">
    <property type="term" value="P:phosphorelay signal transduction system"/>
    <property type="evidence" value="ECO:0007669"/>
    <property type="project" value="InterPro"/>
</dbReference>
<dbReference type="InterPro" id="IPR011006">
    <property type="entry name" value="CheY-like_superfamily"/>
</dbReference>
<keyword evidence="5" id="KW-1185">Reference proteome</keyword>
<feature type="modified residue" description="4-aspartylphosphate" evidence="1">
    <location>
        <position position="62"/>
    </location>
</feature>
<dbReference type="Proteomes" id="UP001156690">
    <property type="component" value="Unassembled WGS sequence"/>
</dbReference>
<organism evidence="4 5">
    <name type="scientific">Vibrio penaeicida</name>
    <dbReference type="NCBI Taxonomy" id="104609"/>
    <lineage>
        <taxon>Bacteria</taxon>
        <taxon>Pseudomonadati</taxon>
        <taxon>Pseudomonadota</taxon>
        <taxon>Gammaproteobacteria</taxon>
        <taxon>Vibrionales</taxon>
        <taxon>Vibrionaceae</taxon>
        <taxon>Vibrio</taxon>
    </lineage>
</organism>
<dbReference type="InterPro" id="IPR050706">
    <property type="entry name" value="Cyclic-di-GMP_PDE-like"/>
</dbReference>
<feature type="domain" description="Response regulatory" evidence="2">
    <location>
        <begin position="10"/>
        <end position="132"/>
    </location>
</feature>
<dbReference type="SMART" id="SM00052">
    <property type="entry name" value="EAL"/>
    <property type="match status" value="1"/>
</dbReference>
<comment type="caution">
    <text evidence="4">The sequence shown here is derived from an EMBL/GenBank/DDBJ whole genome shotgun (WGS) entry which is preliminary data.</text>
</comment>
<protein>
    <submittedName>
        <fullName evidence="4">Transcriptional regulator</fullName>
    </submittedName>
</protein>
<evidence type="ECO:0000313" key="5">
    <source>
        <dbReference type="Proteomes" id="UP001156690"/>
    </source>
</evidence>